<protein>
    <submittedName>
        <fullName evidence="1">Uncharacterized protein</fullName>
    </submittedName>
</protein>
<dbReference type="AlphaFoldDB" id="D8VMW4"/>
<proteinExistence type="predicted"/>
<reference evidence="1" key="2">
    <citation type="journal article" date="2010" name="Appl. Environ. Microbiol.">
        <title>Diversity of glycosyl hydrolases from cellulose-depleting communities enriched from casts of two earthworm species.</title>
        <authorList>
            <person name="Beloqui A."/>
            <person name="Nechitaylo T.Y."/>
            <person name="Lopez-Cortes N."/>
            <person name="Ghazi A."/>
            <person name="Guazzaroni M.E."/>
            <person name="Polaina J."/>
            <person name="Strittmatter A.W."/>
            <person name="Reva O."/>
            <person name="Waliczek A."/>
            <person name="Yakimov M.M."/>
            <person name="Golyshina O.V."/>
            <person name="Ferrer M."/>
            <person name="Golyshin P.N."/>
        </authorList>
    </citation>
    <scope>NUCLEOTIDE SEQUENCE</scope>
</reference>
<name>D8VMW4_9ZZZZ</name>
<accession>D8VMW4</accession>
<reference evidence="1" key="1">
    <citation type="submission" date="2009-09" db="EMBL/GenBank/DDBJ databases">
        <authorList>
            <person name="Beloqi A."/>
            <person name="Nechitaylo T.Y."/>
            <person name="Lopez-Cortes N."/>
            <person name="Vietes M."/>
            <person name="Polaina J."/>
            <person name="Strittmatter A."/>
            <person name="Reva O."/>
            <person name="Waliczek A."/>
            <person name="Golyshina O.V."/>
            <person name="Ferrer M."/>
            <person name="Golyshin P.N."/>
        </authorList>
    </citation>
    <scope>NUCLEOTIDE SEQUENCE</scope>
</reference>
<organism evidence="1">
    <name type="scientific">uncultured organism</name>
    <dbReference type="NCBI Taxonomy" id="155900"/>
    <lineage>
        <taxon>unclassified sequences</taxon>
        <taxon>environmental samples</taxon>
    </lineage>
</organism>
<sequence>MKVTRSGECSNSPKNAFVEDFIIALVLGDDPGDRLSQDAQLPDIGLENASSLTILHAISHGRIGAANGEAVVNGETVAFAFVLEFTSTKGNCVRRIDFYHHA</sequence>
<evidence type="ECO:0000313" key="1">
    <source>
        <dbReference type="EMBL" id="ACY24749.1"/>
    </source>
</evidence>
<dbReference type="EMBL" id="GQ996411">
    <property type="protein sequence ID" value="ACY24749.1"/>
    <property type="molecule type" value="Genomic_DNA"/>
</dbReference>